<feature type="domain" description="LysM" evidence="4">
    <location>
        <begin position="262"/>
        <end position="311"/>
    </location>
</feature>
<feature type="domain" description="LysM" evidence="4">
    <location>
        <begin position="210"/>
        <end position="257"/>
    </location>
</feature>
<keyword evidence="3" id="KW-0732">Signal</keyword>
<gene>
    <name evidence="5" type="ORF">ATEG_07073</name>
</gene>
<dbReference type="PANTHER" id="PTHR34997">
    <property type="entry name" value="AM15"/>
    <property type="match status" value="1"/>
</dbReference>
<protein>
    <recommendedName>
        <fullName evidence="4">LysM domain-containing protein</fullName>
    </recommendedName>
</protein>
<dbReference type="InterPro" id="IPR052210">
    <property type="entry name" value="LysM1-like"/>
</dbReference>
<dbReference type="CDD" id="cd00118">
    <property type="entry name" value="LysM"/>
    <property type="match status" value="4"/>
</dbReference>
<dbReference type="STRING" id="341663.Q0CGW9"/>
<feature type="chain" id="PRO_5004170295" description="LysM domain-containing protein" evidence="3">
    <location>
        <begin position="19"/>
        <end position="741"/>
    </location>
</feature>
<dbReference type="AlphaFoldDB" id="Q0CGW9"/>
<dbReference type="RefSeq" id="XP_001209759.1">
    <property type="nucleotide sequence ID" value="XM_001209759.1"/>
</dbReference>
<sequence>MRVQWFGLMALMMGQIHAQQLSGTQMFVDYPGLSDTCKKALATDVTCPPALAIWALGNPLLSEDEVDELCVADCQNSLKTARAVIAAACTSDTDVIVVENVAYPGEERPMSLHESGTFCEPQFFSWVNGTSIMNATSRCSDCWLGVLALQLSNPLGYDAGLESNFQALTSSCNATGYSYTTPTAYALNKTTTAISTSATPTSTAMQNCVGSYTVQSGDDCNSVAKAHNVSTYALIEANNLDLYCESFANAVNRTLCIPPQCEIYTWKAYDTCNDVVARYGDITLPQFLAWNPNFNSLCGNSVLFHGYEVCIRYDRSLFSLEGAFSPPGGYLNHTADSTPTVTSGAGSTGVMPAPTNALEGSNRNCSQWYTVVEGDACNSVTIAQAISLADFYFLNPEIDANCSNLELGAAYCVKPVGSITSYPNYTISGVLPIRVTPVSLPSVNTAIPTSTRDPGFVYNTDPVLPTAPGTIPDCYMYEDASNWTKPCRFLAWSYGITTDEFFAWNPSLERNVSTCVLDQSHSYCVLQYQNSSHEYSCSTFMDDYNITKAELLAFNPWLTGDCDTALFANLDETATRAVCIGTKTAAATLAPSTTVTGSASRTTISTEGTQTGVVAGCRKFHTVQKGDDCPSIESDYDITFAEFYAWNPSVGSTCTNLWLGWAYCVEGPYSSTTATATIAPTQTGIASNCKEHYNVVAGDSCAKIETAYGITFEQLYKWNPAIGDDCQTLEVGTAVCVGVSS</sequence>
<dbReference type="PROSITE" id="PS51782">
    <property type="entry name" value="LYSM"/>
    <property type="match status" value="5"/>
</dbReference>
<accession>Q0CGW9</accession>
<name>Q0CGW9_ASPTN</name>
<evidence type="ECO:0000256" key="2">
    <source>
        <dbReference type="ARBA" id="ARBA00023026"/>
    </source>
</evidence>
<dbReference type="eggNOG" id="KOG2806">
    <property type="taxonomic scope" value="Eukaryota"/>
</dbReference>
<dbReference type="InterPro" id="IPR018392">
    <property type="entry name" value="LysM"/>
</dbReference>
<dbReference type="PANTHER" id="PTHR34997:SF1">
    <property type="entry name" value="PEPTIDOGLYCAN-BINDING LYSIN DOMAIN"/>
    <property type="match status" value="1"/>
</dbReference>
<evidence type="ECO:0000256" key="3">
    <source>
        <dbReference type="SAM" id="SignalP"/>
    </source>
</evidence>
<evidence type="ECO:0000256" key="1">
    <source>
        <dbReference type="ARBA" id="ARBA00022669"/>
    </source>
</evidence>
<feature type="domain" description="LysM" evidence="4">
    <location>
        <begin position="691"/>
        <end position="737"/>
    </location>
</feature>
<dbReference type="SUPFAM" id="SSF54106">
    <property type="entry name" value="LysM domain"/>
    <property type="match status" value="3"/>
</dbReference>
<dbReference type="GO" id="GO:0008061">
    <property type="term" value="F:chitin binding"/>
    <property type="evidence" value="ECO:0007669"/>
    <property type="project" value="UniProtKB-KW"/>
</dbReference>
<feature type="domain" description="LysM" evidence="4">
    <location>
        <begin position="619"/>
        <end position="665"/>
    </location>
</feature>
<dbReference type="OrthoDB" id="5985073at2759"/>
<keyword evidence="1" id="KW-0147">Chitin-binding</keyword>
<dbReference type="Proteomes" id="UP000007963">
    <property type="component" value="Unassembled WGS sequence"/>
</dbReference>
<dbReference type="Pfam" id="PF01476">
    <property type="entry name" value="LysM"/>
    <property type="match status" value="3"/>
</dbReference>
<dbReference type="Gene3D" id="3.10.350.10">
    <property type="entry name" value="LysM domain"/>
    <property type="match status" value="5"/>
</dbReference>
<organism evidence="5 6">
    <name type="scientific">Aspergillus terreus (strain NIH 2624 / FGSC A1156)</name>
    <dbReference type="NCBI Taxonomy" id="341663"/>
    <lineage>
        <taxon>Eukaryota</taxon>
        <taxon>Fungi</taxon>
        <taxon>Dikarya</taxon>
        <taxon>Ascomycota</taxon>
        <taxon>Pezizomycotina</taxon>
        <taxon>Eurotiomycetes</taxon>
        <taxon>Eurotiomycetidae</taxon>
        <taxon>Eurotiales</taxon>
        <taxon>Aspergillaceae</taxon>
        <taxon>Aspergillus</taxon>
        <taxon>Aspergillus subgen. Circumdati</taxon>
    </lineage>
</organism>
<reference evidence="6" key="1">
    <citation type="submission" date="2005-09" db="EMBL/GenBank/DDBJ databases">
        <title>Annotation of the Aspergillus terreus NIH2624 genome.</title>
        <authorList>
            <person name="Birren B.W."/>
            <person name="Lander E.S."/>
            <person name="Galagan J.E."/>
            <person name="Nusbaum C."/>
            <person name="Devon K."/>
            <person name="Henn M."/>
            <person name="Ma L.-J."/>
            <person name="Jaffe D.B."/>
            <person name="Butler J."/>
            <person name="Alvarez P."/>
            <person name="Gnerre S."/>
            <person name="Grabherr M."/>
            <person name="Kleber M."/>
            <person name="Mauceli E.W."/>
            <person name="Brockman W."/>
            <person name="Rounsley S."/>
            <person name="Young S.K."/>
            <person name="LaButti K."/>
            <person name="Pushparaj V."/>
            <person name="DeCaprio D."/>
            <person name="Crawford M."/>
            <person name="Koehrsen M."/>
            <person name="Engels R."/>
            <person name="Montgomery P."/>
            <person name="Pearson M."/>
            <person name="Howarth C."/>
            <person name="Larson L."/>
            <person name="Luoma S."/>
            <person name="White J."/>
            <person name="Alvarado L."/>
            <person name="Kodira C.D."/>
            <person name="Zeng Q."/>
            <person name="Oleary S."/>
            <person name="Yandava C."/>
            <person name="Denning D.W."/>
            <person name="Nierman W.C."/>
            <person name="Milne T."/>
            <person name="Madden K."/>
        </authorList>
    </citation>
    <scope>NUCLEOTIDE SEQUENCE [LARGE SCALE GENOMIC DNA]</scope>
    <source>
        <strain evidence="6">NIH 2624 / FGSC A1156</strain>
    </source>
</reference>
<dbReference type="VEuPathDB" id="FungiDB:ATEG_07073"/>
<dbReference type="OMA" id="LTWNPNI"/>
<feature type="domain" description="LysM" evidence="4">
    <location>
        <begin position="367"/>
        <end position="413"/>
    </location>
</feature>
<evidence type="ECO:0000313" key="5">
    <source>
        <dbReference type="EMBL" id="EAU32457.1"/>
    </source>
</evidence>
<keyword evidence="2" id="KW-0843">Virulence</keyword>
<proteinExistence type="predicted"/>
<dbReference type="HOGENOM" id="CLU_010591_5_0_1"/>
<evidence type="ECO:0000313" key="6">
    <source>
        <dbReference type="Proteomes" id="UP000007963"/>
    </source>
</evidence>
<feature type="signal peptide" evidence="3">
    <location>
        <begin position="1"/>
        <end position="18"/>
    </location>
</feature>
<dbReference type="EMBL" id="CH476603">
    <property type="protein sequence ID" value="EAU32457.1"/>
    <property type="molecule type" value="Genomic_DNA"/>
</dbReference>
<evidence type="ECO:0000259" key="4">
    <source>
        <dbReference type="PROSITE" id="PS51782"/>
    </source>
</evidence>
<dbReference type="InterPro" id="IPR036779">
    <property type="entry name" value="LysM_dom_sf"/>
</dbReference>
<dbReference type="GeneID" id="4319097"/>
<dbReference type="SMART" id="SM00257">
    <property type="entry name" value="LysM"/>
    <property type="match status" value="5"/>
</dbReference>